<dbReference type="AlphaFoldDB" id="E6SSG2"/>
<evidence type="ECO:0000313" key="9">
    <source>
        <dbReference type="Proteomes" id="UP000008630"/>
    </source>
</evidence>
<dbReference type="InterPro" id="IPR023267">
    <property type="entry name" value="RCMT"/>
</dbReference>
<dbReference type="HOGENOM" id="CLU_005316_6_0_10"/>
<dbReference type="InterPro" id="IPR027391">
    <property type="entry name" value="Nol1_Nop2_Fmu_2"/>
</dbReference>
<keyword evidence="9" id="KW-1185">Reference proteome</keyword>
<dbReference type="EMBL" id="CP002352">
    <property type="protein sequence ID" value="ADV45213.1"/>
    <property type="molecule type" value="Genomic_DNA"/>
</dbReference>
<comment type="similarity">
    <text evidence="6">Belongs to the class I-like SAM-binding methyltransferase superfamily. RsmB/NOP family.</text>
</comment>
<dbReference type="PATRIC" id="fig|693979.3.peg.3454"/>
<dbReference type="GO" id="GO:0008173">
    <property type="term" value="F:RNA methyltransferase activity"/>
    <property type="evidence" value="ECO:0007669"/>
    <property type="project" value="InterPro"/>
</dbReference>
<gene>
    <name evidence="8" type="ordered locus">Bache_3290</name>
</gene>
<dbReference type="KEGG" id="bhl:Bache_3290"/>
<dbReference type="Gene3D" id="3.40.50.150">
    <property type="entry name" value="Vaccinia Virus protein VP39"/>
    <property type="match status" value="1"/>
</dbReference>
<proteinExistence type="inferred from homology"/>
<feature type="binding site" evidence="6">
    <location>
        <begin position="112"/>
        <end position="118"/>
    </location>
    <ligand>
        <name>S-adenosyl-L-methionine</name>
        <dbReference type="ChEBI" id="CHEBI:59789"/>
    </ligand>
</feature>
<dbReference type="PANTHER" id="PTHR22807">
    <property type="entry name" value="NOP2 YEAST -RELATED NOL1/NOP2/FMU SUN DOMAIN-CONTAINING"/>
    <property type="match status" value="1"/>
</dbReference>
<keyword evidence="4 6" id="KW-0949">S-adenosyl-L-methionine</keyword>
<dbReference type="eggNOG" id="COG3270">
    <property type="taxonomic scope" value="Bacteria"/>
</dbReference>
<reference evidence="8 9" key="2">
    <citation type="journal article" date="2011" name="Stand. Genomic Sci.">
        <title>Complete genome sequence of Bacteroides helcogenes type strain (P 36-108).</title>
        <authorList>
            <person name="Pati A."/>
            <person name="Gronow S."/>
            <person name="Zeytun A."/>
            <person name="Lapidus A."/>
            <person name="Nolan M."/>
            <person name="Hammon N."/>
            <person name="Deshpande S."/>
            <person name="Cheng J.F."/>
            <person name="Tapia R."/>
            <person name="Han C."/>
            <person name="Goodwin L."/>
            <person name="Pitluck S."/>
            <person name="Liolios K."/>
            <person name="Pagani I."/>
            <person name="Ivanova N."/>
            <person name="Mavromatis K."/>
            <person name="Chen A."/>
            <person name="Palaniappan K."/>
            <person name="Land M."/>
            <person name="Hauser L."/>
            <person name="Chang Y.J."/>
            <person name="Jeffries C.D."/>
            <person name="Detter J.C."/>
            <person name="Brambilla E."/>
            <person name="Rohde M."/>
            <person name="Goker M."/>
            <person name="Woyke T."/>
            <person name="Bristow J."/>
            <person name="Eisen J.A."/>
            <person name="Markowitz V."/>
            <person name="Hugenholtz P."/>
            <person name="Kyrpides N.C."/>
            <person name="Klenk H.P."/>
            <person name="Lucas S."/>
        </authorList>
    </citation>
    <scope>NUCLEOTIDE SEQUENCE [LARGE SCALE GENOMIC DNA]</scope>
    <source>
        <strain evidence="9">ATCC 35417 / DSM 20613 / JCM 6297 / CCUG 15421 / P 36-108</strain>
    </source>
</reference>
<name>E6SSG2_BACT6</name>
<dbReference type="InterPro" id="IPR029063">
    <property type="entry name" value="SAM-dependent_MTases_sf"/>
</dbReference>
<keyword evidence="1" id="KW-0963">Cytoplasm</keyword>
<dbReference type="STRING" id="693979.Bache_3290"/>
<dbReference type="GO" id="GO:0003723">
    <property type="term" value="F:RNA binding"/>
    <property type="evidence" value="ECO:0007669"/>
    <property type="project" value="UniProtKB-UniRule"/>
</dbReference>
<feature type="active site" description="Nucleophile" evidence="6">
    <location>
        <position position="233"/>
    </location>
</feature>
<accession>E6SSG2</accession>
<keyword evidence="3 6" id="KW-0808">Transferase</keyword>
<feature type="binding site" evidence="6">
    <location>
        <position position="180"/>
    </location>
    <ligand>
        <name>S-adenosyl-L-methionine</name>
        <dbReference type="ChEBI" id="CHEBI:59789"/>
    </ligand>
</feature>
<dbReference type="InterPro" id="IPR049560">
    <property type="entry name" value="MeTrfase_RsmB-F_NOP2_cat"/>
</dbReference>
<feature type="binding site" evidence="6">
    <location>
        <position position="136"/>
    </location>
    <ligand>
        <name>S-adenosyl-L-methionine</name>
        <dbReference type="ChEBI" id="CHEBI:59789"/>
    </ligand>
</feature>
<dbReference type="InterPro" id="IPR001678">
    <property type="entry name" value="MeTrfase_RsmB-F_NOP2_dom"/>
</dbReference>
<dbReference type="eggNOG" id="COG0144">
    <property type="taxonomic scope" value="Bacteria"/>
</dbReference>
<dbReference type="PROSITE" id="PS51686">
    <property type="entry name" value="SAM_MT_RSMB_NOP"/>
    <property type="match status" value="1"/>
</dbReference>
<keyword evidence="5 6" id="KW-0694">RNA-binding</keyword>
<evidence type="ECO:0000256" key="1">
    <source>
        <dbReference type="ARBA" id="ARBA00022490"/>
    </source>
</evidence>
<sequence>MELPAAFSDYTRALLGIGEYNKLADVLEGEQPVSIRLNEDKLSDSSFGLFHAFSEPVPWASTGYYLRNRLTFTFDPLFHAGCYYVQEAASMFVEQALRQYVSDSPVVMLDLCAAPGGKSTHTRSLLPEGSLLVANEVIRNRSQVLAENLIKWGHPDVVVTNNDPADFAPLKDFFDVILADVPCSGEGMFRKDPVAVSEWSLENVEICWQRQRRIISDIWPCLKPGGILLYSTCTYNVKENEENIRWMRDKLGAEVLPLETSADWNITGNLLASEEFPVYRFLPHKTKGEGFFLAVVQKKAGSSISNSAGECSFFRRKGTKTAGISKESCSSLREWILAPDNYELFPNGSSVRAFSQCHFPVLSVLQSSLRIVQAGVDVAELKGRDWMPCHSLAVSRVLRKDAFVREDIGYEQAVSYLRKEAITLSAAIPRGVVLLTYKNIPLGFVKNIGNRANNLYPQEWRIRSGYLPEAVLELGTVLWES</sequence>
<dbReference type="InterPro" id="IPR031341">
    <property type="entry name" value="Methyltr_RsmF_N"/>
</dbReference>
<dbReference type="Gene3D" id="2.30.130.60">
    <property type="match status" value="1"/>
</dbReference>
<dbReference type="OrthoDB" id="9810297at2"/>
<dbReference type="Pfam" id="PF13636">
    <property type="entry name" value="Methyltranf_PUA"/>
    <property type="match status" value="1"/>
</dbReference>
<dbReference type="GO" id="GO:0001510">
    <property type="term" value="P:RNA methylation"/>
    <property type="evidence" value="ECO:0007669"/>
    <property type="project" value="InterPro"/>
</dbReference>
<dbReference type="RefSeq" id="WP_013548800.1">
    <property type="nucleotide sequence ID" value="NC_014933.1"/>
</dbReference>
<organism evidence="8 9">
    <name type="scientific">Bacteroides helcogenes (strain ATCC 35417 / DSM 20613 / JCM 6297 / CCUG 15421 / P 36-108)</name>
    <dbReference type="NCBI Taxonomy" id="693979"/>
    <lineage>
        <taxon>Bacteria</taxon>
        <taxon>Pseudomonadati</taxon>
        <taxon>Bacteroidota</taxon>
        <taxon>Bacteroidia</taxon>
        <taxon>Bacteroidales</taxon>
        <taxon>Bacteroidaceae</taxon>
        <taxon>Bacteroides</taxon>
    </lineage>
</organism>
<protein>
    <submittedName>
        <fullName evidence="8">Fmu (Sun) domain protein</fullName>
    </submittedName>
</protein>
<dbReference type="Proteomes" id="UP000008630">
    <property type="component" value="Chromosome"/>
</dbReference>
<evidence type="ECO:0000259" key="7">
    <source>
        <dbReference type="PROSITE" id="PS51686"/>
    </source>
</evidence>
<dbReference type="PRINTS" id="PR02008">
    <property type="entry name" value="RCMTFAMILY"/>
</dbReference>
<evidence type="ECO:0000256" key="3">
    <source>
        <dbReference type="ARBA" id="ARBA00022679"/>
    </source>
</evidence>
<keyword evidence="2 6" id="KW-0489">Methyltransferase</keyword>
<evidence type="ECO:0000256" key="5">
    <source>
        <dbReference type="ARBA" id="ARBA00022884"/>
    </source>
</evidence>
<evidence type="ECO:0000256" key="6">
    <source>
        <dbReference type="PROSITE-ProRule" id="PRU01023"/>
    </source>
</evidence>
<dbReference type="SUPFAM" id="SSF53335">
    <property type="entry name" value="S-adenosyl-L-methionine-dependent methyltransferases"/>
    <property type="match status" value="1"/>
</dbReference>
<dbReference type="Pfam" id="PF01189">
    <property type="entry name" value="Methyltr_RsmB-F"/>
    <property type="match status" value="1"/>
</dbReference>
<feature type="domain" description="SAM-dependent MTase RsmB/NOP-type" evidence="7">
    <location>
        <begin position="9"/>
        <end position="299"/>
    </location>
</feature>
<evidence type="ECO:0000313" key="8">
    <source>
        <dbReference type="EMBL" id="ADV45213.1"/>
    </source>
</evidence>
<dbReference type="Gene3D" id="3.30.70.1170">
    <property type="entry name" value="Sun protein, domain 3"/>
    <property type="match status" value="1"/>
</dbReference>
<feature type="binding site" evidence="6">
    <location>
        <position position="163"/>
    </location>
    <ligand>
        <name>S-adenosyl-L-methionine</name>
        <dbReference type="ChEBI" id="CHEBI:59789"/>
    </ligand>
</feature>
<dbReference type="PANTHER" id="PTHR22807:SF30">
    <property type="entry name" value="28S RRNA (CYTOSINE(4447)-C(5))-METHYLTRANSFERASE-RELATED"/>
    <property type="match status" value="1"/>
</dbReference>
<evidence type="ECO:0000256" key="4">
    <source>
        <dbReference type="ARBA" id="ARBA00022691"/>
    </source>
</evidence>
<dbReference type="Pfam" id="PF17125">
    <property type="entry name" value="Methyltr_RsmF_N"/>
    <property type="match status" value="1"/>
</dbReference>
<evidence type="ECO:0000256" key="2">
    <source>
        <dbReference type="ARBA" id="ARBA00022603"/>
    </source>
</evidence>
<reference key="1">
    <citation type="submission" date="2010-11" db="EMBL/GenBank/DDBJ databases">
        <title>The complete genome of Bacteroides helcogenes P 36-108.</title>
        <authorList>
            <consortium name="US DOE Joint Genome Institute (JGI-PGF)"/>
            <person name="Lucas S."/>
            <person name="Copeland A."/>
            <person name="Lapidus A."/>
            <person name="Bruce D."/>
            <person name="Goodwin L."/>
            <person name="Pitluck S."/>
            <person name="Kyrpides N."/>
            <person name="Mavromatis K."/>
            <person name="Ivanova N."/>
            <person name="Zeytun A."/>
            <person name="Brettin T."/>
            <person name="Detter J.C."/>
            <person name="Tapia R."/>
            <person name="Han C."/>
            <person name="Land M."/>
            <person name="Hauser L."/>
            <person name="Markowitz V."/>
            <person name="Cheng J.-F."/>
            <person name="Hugenholtz P."/>
            <person name="Woyke T."/>
            <person name="Wu D."/>
            <person name="Gronow S."/>
            <person name="Wellnitz S."/>
            <person name="Brambilla E."/>
            <person name="Klenk H.-P."/>
            <person name="Eisen J.A."/>
        </authorList>
    </citation>
    <scope>NUCLEOTIDE SEQUENCE</scope>
    <source>
        <strain>P 36-108</strain>
    </source>
</reference>
<dbReference type="CDD" id="cd02440">
    <property type="entry name" value="AdoMet_MTases"/>
    <property type="match status" value="1"/>
</dbReference>